<sequence length="696" mass="79509">MDWINTLNIPDGPYKEHLKELLKPQKDASFHIHEAHLSREDFVLGPPMCLEDTHVSQELILRHVQYAPSLLEDLREEFYSQLEQFLKTKGIPDLENSNLPKINAFGGRLSKLADMVILHVIRVGSLGLRYSSHMHILPDTQAWNLPWFHVVLKDQQPFINGAIIIPDTDENRPFDPYAHLSVEDAKTIAPSILEKLEAACNSSSSPAVFMFYPPTGDGETIIDDFAEPGFKYTVPKADSHNIPTPTSTSTSFLSCDWPASFWAKYLDQREVPKGMTTGPTSSRFSKTVYVPGPQTNPSEEYTPLVPHFVQHAWNIAAERDATFLLVSCGTKERIGIRHRATNTLFLSDVIRPDDEDYIITQVAFYSAFTRDFVARELPPKLSIKRKRPEHDLLENPRLPLPQAKTDKSTDKIFNKEFSSRPIVLLTFDMKNHRSIAPSTFLREQAFSAPVPTCTPFTLQQEGRTCSVTECVYIQVQKYLADGREGIVYKGTATLHLESGMTVRKNVVVKVPKPQYVRHLEHEYDKYWKLAAAGVSEGLLKVYGLFKDVEFGTTILVMQDGGVTLERREQRRLGLKETPNQFRISDEEYAVLRRTVLAINKAGIIHKDIKPNNILIDDDGQPYIIDFGHAEVWKYSRFAPEKYSPDPPWSEIDSKRREIVEASISDLPDGIRSYDLQVIEDIYIGRYWFNRRYPGRW</sequence>
<dbReference type="AlphaFoldDB" id="A0A409YHR4"/>
<organism evidence="2 3">
    <name type="scientific">Panaeolus cyanescens</name>
    <dbReference type="NCBI Taxonomy" id="181874"/>
    <lineage>
        <taxon>Eukaryota</taxon>
        <taxon>Fungi</taxon>
        <taxon>Dikarya</taxon>
        <taxon>Basidiomycota</taxon>
        <taxon>Agaricomycotina</taxon>
        <taxon>Agaricomycetes</taxon>
        <taxon>Agaricomycetidae</taxon>
        <taxon>Agaricales</taxon>
        <taxon>Agaricineae</taxon>
        <taxon>Galeropsidaceae</taxon>
        <taxon>Panaeolus</taxon>
    </lineage>
</organism>
<dbReference type="Gene3D" id="1.10.510.10">
    <property type="entry name" value="Transferase(Phosphotransferase) domain 1"/>
    <property type="match status" value="1"/>
</dbReference>
<dbReference type="SMART" id="SM00220">
    <property type="entry name" value="S_TKc"/>
    <property type="match status" value="1"/>
</dbReference>
<evidence type="ECO:0000259" key="1">
    <source>
        <dbReference type="PROSITE" id="PS50011"/>
    </source>
</evidence>
<gene>
    <name evidence="2" type="ORF">CVT24_001971</name>
</gene>
<dbReference type="InterPro" id="IPR011009">
    <property type="entry name" value="Kinase-like_dom_sf"/>
</dbReference>
<feature type="domain" description="Protein kinase" evidence="1">
    <location>
        <begin position="473"/>
        <end position="696"/>
    </location>
</feature>
<protein>
    <recommendedName>
        <fullName evidence="1">Protein kinase domain-containing protein</fullName>
    </recommendedName>
</protein>
<dbReference type="Proteomes" id="UP000284842">
    <property type="component" value="Unassembled WGS sequence"/>
</dbReference>
<accession>A0A409YHR4</accession>
<dbReference type="PROSITE" id="PS50011">
    <property type="entry name" value="PROTEIN_KINASE_DOM"/>
    <property type="match status" value="1"/>
</dbReference>
<proteinExistence type="predicted"/>
<dbReference type="SUPFAM" id="SSF56112">
    <property type="entry name" value="Protein kinase-like (PK-like)"/>
    <property type="match status" value="1"/>
</dbReference>
<name>A0A409YHR4_9AGAR</name>
<reference evidence="2 3" key="1">
    <citation type="journal article" date="2018" name="Evol. Lett.">
        <title>Horizontal gene cluster transfer increased hallucinogenic mushroom diversity.</title>
        <authorList>
            <person name="Reynolds H.T."/>
            <person name="Vijayakumar V."/>
            <person name="Gluck-Thaler E."/>
            <person name="Korotkin H.B."/>
            <person name="Matheny P.B."/>
            <person name="Slot J.C."/>
        </authorList>
    </citation>
    <scope>NUCLEOTIDE SEQUENCE [LARGE SCALE GENOMIC DNA]</scope>
    <source>
        <strain evidence="2 3">2629</strain>
    </source>
</reference>
<dbReference type="Pfam" id="PF00069">
    <property type="entry name" value="Pkinase"/>
    <property type="match status" value="1"/>
</dbReference>
<evidence type="ECO:0000313" key="3">
    <source>
        <dbReference type="Proteomes" id="UP000284842"/>
    </source>
</evidence>
<dbReference type="InParanoid" id="A0A409YHR4"/>
<dbReference type="GO" id="GO:0004672">
    <property type="term" value="F:protein kinase activity"/>
    <property type="evidence" value="ECO:0007669"/>
    <property type="project" value="InterPro"/>
</dbReference>
<dbReference type="InterPro" id="IPR008271">
    <property type="entry name" value="Ser/Thr_kinase_AS"/>
</dbReference>
<dbReference type="InterPro" id="IPR000719">
    <property type="entry name" value="Prot_kinase_dom"/>
</dbReference>
<comment type="caution">
    <text evidence="2">The sequence shown here is derived from an EMBL/GenBank/DDBJ whole genome shotgun (WGS) entry which is preliminary data.</text>
</comment>
<dbReference type="PROSITE" id="PS00108">
    <property type="entry name" value="PROTEIN_KINASE_ST"/>
    <property type="match status" value="1"/>
</dbReference>
<keyword evidence="3" id="KW-1185">Reference proteome</keyword>
<dbReference type="STRING" id="181874.A0A409YHR4"/>
<dbReference type="OrthoDB" id="2523927at2759"/>
<dbReference type="GO" id="GO:0005524">
    <property type="term" value="F:ATP binding"/>
    <property type="evidence" value="ECO:0007669"/>
    <property type="project" value="InterPro"/>
</dbReference>
<dbReference type="EMBL" id="NHTK01001167">
    <property type="protein sequence ID" value="PPR02505.1"/>
    <property type="molecule type" value="Genomic_DNA"/>
</dbReference>
<evidence type="ECO:0000313" key="2">
    <source>
        <dbReference type="EMBL" id="PPR02505.1"/>
    </source>
</evidence>